<sequence length="72" mass="7745">GLGSTATAEDGRQNALQRITVLPNIDHTLPARRGPVKHLRNGGPDSPPDSTIFDVSFEAVAIRNKQAQADRQ</sequence>
<evidence type="ECO:0000256" key="1">
    <source>
        <dbReference type="SAM" id="MobiDB-lite"/>
    </source>
</evidence>
<accession>A0A0F9J9G6</accession>
<feature type="non-terminal residue" evidence="2">
    <location>
        <position position="1"/>
    </location>
</feature>
<comment type="caution">
    <text evidence="2">The sequence shown here is derived from an EMBL/GenBank/DDBJ whole genome shotgun (WGS) entry which is preliminary data.</text>
</comment>
<evidence type="ECO:0000313" key="2">
    <source>
        <dbReference type="EMBL" id="KKM48498.1"/>
    </source>
</evidence>
<protein>
    <submittedName>
        <fullName evidence="2">Uncharacterized protein</fullName>
    </submittedName>
</protein>
<reference evidence="2" key="1">
    <citation type="journal article" date="2015" name="Nature">
        <title>Complex archaea that bridge the gap between prokaryotes and eukaryotes.</title>
        <authorList>
            <person name="Spang A."/>
            <person name="Saw J.H."/>
            <person name="Jorgensen S.L."/>
            <person name="Zaremba-Niedzwiedzka K."/>
            <person name="Martijn J."/>
            <person name="Lind A.E."/>
            <person name="van Eijk R."/>
            <person name="Schleper C."/>
            <person name="Guy L."/>
            <person name="Ettema T.J."/>
        </authorList>
    </citation>
    <scope>NUCLEOTIDE SEQUENCE</scope>
</reference>
<organism evidence="2">
    <name type="scientific">marine sediment metagenome</name>
    <dbReference type="NCBI Taxonomy" id="412755"/>
    <lineage>
        <taxon>unclassified sequences</taxon>
        <taxon>metagenomes</taxon>
        <taxon>ecological metagenomes</taxon>
    </lineage>
</organism>
<gene>
    <name evidence="2" type="ORF">LCGC14_1557690</name>
</gene>
<dbReference type="EMBL" id="LAZR01011995">
    <property type="protein sequence ID" value="KKM48498.1"/>
    <property type="molecule type" value="Genomic_DNA"/>
</dbReference>
<dbReference type="AlphaFoldDB" id="A0A0F9J9G6"/>
<proteinExistence type="predicted"/>
<feature type="region of interest" description="Disordered" evidence="1">
    <location>
        <begin position="28"/>
        <end position="50"/>
    </location>
</feature>
<name>A0A0F9J9G6_9ZZZZ</name>